<dbReference type="GO" id="GO:0016787">
    <property type="term" value="F:hydrolase activity"/>
    <property type="evidence" value="ECO:0007669"/>
    <property type="project" value="UniProtKB-KW"/>
</dbReference>
<gene>
    <name evidence="2" type="ORF">C1645_770984</name>
</gene>
<feature type="region of interest" description="Disordered" evidence="1">
    <location>
        <begin position="216"/>
        <end position="279"/>
    </location>
</feature>
<accession>A0A397SVD1</accession>
<evidence type="ECO:0000313" key="3">
    <source>
        <dbReference type="Proteomes" id="UP000265703"/>
    </source>
</evidence>
<evidence type="ECO:0000256" key="1">
    <source>
        <dbReference type="SAM" id="MobiDB-lite"/>
    </source>
</evidence>
<reference evidence="2 3" key="1">
    <citation type="submission" date="2018-06" db="EMBL/GenBank/DDBJ databases">
        <title>Comparative genomics reveals the genomic features of Rhizophagus irregularis, R. cerebriforme, R. diaphanum and Gigaspora rosea, and their symbiotic lifestyle signature.</title>
        <authorList>
            <person name="Morin E."/>
            <person name="San Clemente H."/>
            <person name="Chen E.C.H."/>
            <person name="De La Providencia I."/>
            <person name="Hainaut M."/>
            <person name="Kuo A."/>
            <person name="Kohler A."/>
            <person name="Murat C."/>
            <person name="Tang N."/>
            <person name="Roy S."/>
            <person name="Loubradou J."/>
            <person name="Henrissat B."/>
            <person name="Grigoriev I.V."/>
            <person name="Corradi N."/>
            <person name="Roux C."/>
            <person name="Martin F.M."/>
        </authorList>
    </citation>
    <scope>NUCLEOTIDE SEQUENCE [LARGE SCALE GENOMIC DNA]</scope>
    <source>
        <strain evidence="2 3">DAOM 227022</strain>
    </source>
</reference>
<name>A0A397SVD1_9GLOM</name>
<dbReference type="AlphaFoldDB" id="A0A397SVD1"/>
<feature type="compositionally biased region" description="Basic and acidic residues" evidence="1">
    <location>
        <begin position="236"/>
        <end position="252"/>
    </location>
</feature>
<dbReference type="PANTHER" id="PTHR11440">
    <property type="entry name" value="LECITHIN-CHOLESTEROL ACYLTRANSFERASE-RELATED"/>
    <property type="match status" value="1"/>
</dbReference>
<sequence length="445" mass="49628">MLIAASVRAAQLKQVLIAVVSATSDALLQAKQRLSFAVNNNSSHESDNGSFEKRSGLEMPVKPNYLAPRLPIVLCHGLFGFDKLGPSSIPYLQIHYWGGIQEALQKIGAKVVITKVPRTGCIRTRAHALHNILENVCSGGIDVNLLAHSMGGLDCRYLIANLPTKQCTVRSLTTVATPHRGSPFMDWCRDNIGVGEIAKAVDDAIKRLEDQIARDNSHEISKNEQSYDNIIPPPPYREKNDNYQRTIKEQDAKNLNNKENQNKTNNHNSSSEKEGTNKKSFNIPIPINLPNISIPNLNFNISLQNLNINLSSIPQTTYSLLHPVTRSLIQALDTPAYSNLTTDYCVNHFNKNTPNHPSVAYFSYGAATDIPIWSPLYFPHQIIKAKEGPNDGLVSVKSAQWGRYVETVECDHWDLTDRWRIKIGSHFDPVEFYLSIATFLASEGY</sequence>
<protein>
    <submittedName>
        <fullName evidence="2">Alpha/Beta hydrolase protein</fullName>
    </submittedName>
</protein>
<dbReference type="OrthoDB" id="5592486at2759"/>
<comment type="caution">
    <text evidence="2">The sequence shown here is derived from an EMBL/GenBank/DDBJ whole genome shotgun (WGS) entry which is preliminary data.</text>
</comment>
<dbReference type="Gene3D" id="3.40.50.1820">
    <property type="entry name" value="alpha/beta hydrolase"/>
    <property type="match status" value="2"/>
</dbReference>
<dbReference type="EMBL" id="QKYT01000196">
    <property type="protein sequence ID" value="RIA89993.1"/>
    <property type="molecule type" value="Genomic_DNA"/>
</dbReference>
<organism evidence="2 3">
    <name type="scientific">Glomus cerebriforme</name>
    <dbReference type="NCBI Taxonomy" id="658196"/>
    <lineage>
        <taxon>Eukaryota</taxon>
        <taxon>Fungi</taxon>
        <taxon>Fungi incertae sedis</taxon>
        <taxon>Mucoromycota</taxon>
        <taxon>Glomeromycotina</taxon>
        <taxon>Glomeromycetes</taxon>
        <taxon>Glomerales</taxon>
        <taxon>Glomeraceae</taxon>
        <taxon>Glomus</taxon>
    </lineage>
</organism>
<dbReference type="STRING" id="658196.A0A397SVD1"/>
<evidence type="ECO:0000313" key="2">
    <source>
        <dbReference type="EMBL" id="RIA89993.1"/>
    </source>
</evidence>
<dbReference type="SUPFAM" id="SSF53474">
    <property type="entry name" value="alpha/beta-Hydrolases"/>
    <property type="match status" value="1"/>
</dbReference>
<feature type="compositionally biased region" description="Low complexity" evidence="1">
    <location>
        <begin position="253"/>
        <end position="269"/>
    </location>
</feature>
<proteinExistence type="predicted"/>
<dbReference type="Proteomes" id="UP000265703">
    <property type="component" value="Unassembled WGS sequence"/>
</dbReference>
<keyword evidence="3" id="KW-1185">Reference proteome</keyword>
<keyword evidence="2" id="KW-0378">Hydrolase</keyword>
<dbReference type="InterPro" id="IPR029058">
    <property type="entry name" value="AB_hydrolase_fold"/>
</dbReference>